<sequence>MEYLSVLALAIMPALGNFSGGLLAEYVRTTRRTLSLALHAAAGIIVAVVAIELMPEALGGAPPWTVVLAFLLGGVFSVVLERGVDALNDRFGGGEASTGAWMVYAAVAVDLFSDGLMIGVGSAVSFSLALILAIGQVTADIPEGFATIANFKDKGVPRSRRILLSASFAIPVLLGATLGYWLLRDADQIWQLSALAFVAGLLLIAAMEDMIVEAHEAAADTRWSALSLVGGFALFTLIASYFEA</sequence>
<dbReference type="GO" id="GO:0046873">
    <property type="term" value="F:metal ion transmembrane transporter activity"/>
    <property type="evidence" value="ECO:0007669"/>
    <property type="project" value="InterPro"/>
</dbReference>
<evidence type="ECO:0000256" key="4">
    <source>
        <dbReference type="ARBA" id="ARBA00023136"/>
    </source>
</evidence>
<organism evidence="6 7">
    <name type="scientific">Azospirillum brasilense</name>
    <dbReference type="NCBI Taxonomy" id="192"/>
    <lineage>
        <taxon>Bacteria</taxon>
        <taxon>Pseudomonadati</taxon>
        <taxon>Pseudomonadota</taxon>
        <taxon>Alphaproteobacteria</taxon>
        <taxon>Rhodospirillales</taxon>
        <taxon>Azospirillaceae</taxon>
        <taxon>Azospirillum</taxon>
    </lineage>
</organism>
<dbReference type="Pfam" id="PF02535">
    <property type="entry name" value="Zip"/>
    <property type="match status" value="1"/>
</dbReference>
<keyword evidence="4 5" id="KW-0472">Membrane</keyword>
<evidence type="ECO:0000313" key="6">
    <source>
        <dbReference type="EMBL" id="KAA0686110.1"/>
    </source>
</evidence>
<evidence type="ECO:0000256" key="2">
    <source>
        <dbReference type="ARBA" id="ARBA00022692"/>
    </source>
</evidence>
<comment type="subcellular location">
    <subcellularLocation>
        <location evidence="1">Membrane</location>
        <topology evidence="1">Multi-pass membrane protein</topology>
    </subcellularLocation>
</comment>
<feature type="transmembrane region" description="Helical" evidence="5">
    <location>
        <begin position="34"/>
        <end position="54"/>
    </location>
</feature>
<dbReference type="AlphaFoldDB" id="A0A6L3B1C4"/>
<dbReference type="InterPro" id="IPR003689">
    <property type="entry name" value="ZIP"/>
</dbReference>
<dbReference type="Proteomes" id="UP000476837">
    <property type="component" value="Unassembled WGS sequence"/>
</dbReference>
<name>A0A6L3B1C4_AZOBR</name>
<evidence type="ECO:0000313" key="7">
    <source>
        <dbReference type="Proteomes" id="UP000476837"/>
    </source>
</evidence>
<dbReference type="EMBL" id="QOKV01000005">
    <property type="protein sequence ID" value="KAA0686110.1"/>
    <property type="molecule type" value="Genomic_DNA"/>
</dbReference>
<evidence type="ECO:0000256" key="3">
    <source>
        <dbReference type="ARBA" id="ARBA00022989"/>
    </source>
</evidence>
<feature type="transmembrane region" description="Helical" evidence="5">
    <location>
        <begin position="61"/>
        <end position="80"/>
    </location>
</feature>
<evidence type="ECO:0000256" key="1">
    <source>
        <dbReference type="ARBA" id="ARBA00004141"/>
    </source>
</evidence>
<keyword evidence="2 5" id="KW-0812">Transmembrane</keyword>
<protein>
    <submittedName>
        <fullName evidence="6">Peptidoglycan-binding protein</fullName>
    </submittedName>
</protein>
<dbReference type="GO" id="GO:0016020">
    <property type="term" value="C:membrane"/>
    <property type="evidence" value="ECO:0007669"/>
    <property type="project" value="UniProtKB-SubCell"/>
</dbReference>
<feature type="transmembrane region" description="Helical" evidence="5">
    <location>
        <begin position="223"/>
        <end position="242"/>
    </location>
</feature>
<comment type="caution">
    <text evidence="6">The sequence shown here is derived from an EMBL/GenBank/DDBJ whole genome shotgun (WGS) entry which is preliminary data.</text>
</comment>
<keyword evidence="3 5" id="KW-1133">Transmembrane helix</keyword>
<dbReference type="RefSeq" id="WP_149164682.1">
    <property type="nucleotide sequence ID" value="NZ_QOKV01000005.1"/>
</dbReference>
<feature type="transmembrane region" description="Helical" evidence="5">
    <location>
        <begin position="116"/>
        <end position="141"/>
    </location>
</feature>
<reference evidence="6 7" key="1">
    <citation type="submission" date="2018-07" db="EMBL/GenBank/DDBJ databases">
        <title>Genome sequence of Roseomonas fauriae ATCC 49958.</title>
        <authorList>
            <person name="Sant'Anna F.H."/>
            <person name="Baldani J.I."/>
            <person name="Zilli J.E."/>
            <person name="Reis V.M."/>
            <person name="Hartmann A."/>
            <person name="Cruz L."/>
            <person name="de Souza E.M."/>
            <person name="de Oliveira Pedrosa F."/>
            <person name="Passaglia L.M.P."/>
        </authorList>
    </citation>
    <scope>NUCLEOTIDE SEQUENCE [LARGE SCALE GENOMIC DNA]</scope>
    <source>
        <strain evidence="6 7">ATCC 49958</strain>
    </source>
</reference>
<proteinExistence type="predicted"/>
<evidence type="ECO:0000256" key="5">
    <source>
        <dbReference type="SAM" id="Phobius"/>
    </source>
</evidence>
<gene>
    <name evidence="6" type="ORF">DS837_10400</name>
</gene>
<feature type="transmembrane region" description="Helical" evidence="5">
    <location>
        <begin position="189"/>
        <end position="211"/>
    </location>
</feature>
<feature type="transmembrane region" description="Helical" evidence="5">
    <location>
        <begin position="162"/>
        <end position="183"/>
    </location>
</feature>
<accession>A0A6L3B1C4</accession>